<evidence type="ECO:0000313" key="6">
    <source>
        <dbReference type="Proteomes" id="UP000002899"/>
    </source>
</evidence>
<keyword evidence="2" id="KW-0067">ATP-binding</keyword>
<gene>
    <name evidence="5" type="ORF">BMR1_03g02060</name>
</gene>
<dbReference type="InterPro" id="IPR023610">
    <property type="entry name" value="PInositol-4/5-P-5/4-kinase"/>
</dbReference>
<dbReference type="CDD" id="cd00139">
    <property type="entry name" value="PIPKc"/>
    <property type="match status" value="1"/>
</dbReference>
<dbReference type="SUPFAM" id="SSF47473">
    <property type="entry name" value="EF-hand"/>
    <property type="match status" value="1"/>
</dbReference>
<dbReference type="GO" id="GO:0005886">
    <property type="term" value="C:plasma membrane"/>
    <property type="evidence" value="ECO:0007669"/>
    <property type="project" value="TreeGrafter"/>
</dbReference>
<evidence type="ECO:0000256" key="1">
    <source>
        <dbReference type="ARBA" id="ARBA00022837"/>
    </source>
</evidence>
<dbReference type="InterPro" id="IPR002048">
    <property type="entry name" value="EF_hand_dom"/>
</dbReference>
<dbReference type="Gene3D" id="3.30.810.10">
    <property type="entry name" value="2-Layer Sandwich"/>
    <property type="match status" value="1"/>
</dbReference>
<reference evidence="5 6" key="1">
    <citation type="journal article" date="2012" name="Nucleic Acids Res.">
        <title>Sequencing of the smallest Apicomplexan genome from the human pathogen Babesia microti.</title>
        <authorList>
            <person name="Cornillot E."/>
            <person name="Hadj-Kaddour K."/>
            <person name="Dassouli A."/>
            <person name="Noel B."/>
            <person name="Ranwez V."/>
            <person name="Vacherie B."/>
            <person name="Augagneur Y."/>
            <person name="Bres V."/>
            <person name="Duclos A."/>
            <person name="Randazzo S."/>
            <person name="Carcy B."/>
            <person name="Debierre-Grockiego F."/>
            <person name="Delbecq S."/>
            <person name="Moubri-Menage K."/>
            <person name="Shams-Eldin H."/>
            <person name="Usmani-Brown S."/>
            <person name="Bringaud F."/>
            <person name="Wincker P."/>
            <person name="Vivares C.P."/>
            <person name="Schwarz R.T."/>
            <person name="Schetters T.P."/>
            <person name="Krause P.J."/>
            <person name="Gorenflot A."/>
            <person name="Berry V."/>
            <person name="Barbe V."/>
            <person name="Ben Mamoun C."/>
        </authorList>
    </citation>
    <scope>NUCLEOTIDE SEQUENCE [LARGE SCALE GENOMIC DNA]</scope>
    <source>
        <strain evidence="5 6">RI</strain>
    </source>
</reference>
<dbReference type="GO" id="GO:0046854">
    <property type="term" value="P:phosphatidylinositol phosphate biosynthetic process"/>
    <property type="evidence" value="ECO:0007669"/>
    <property type="project" value="TreeGrafter"/>
</dbReference>
<dbReference type="EMBL" id="LN871598">
    <property type="protein sequence ID" value="CTQ41011.1"/>
    <property type="molecule type" value="Genomic_DNA"/>
</dbReference>
<dbReference type="KEGG" id="bmic:BMR1_03g02060"/>
<protein>
    <submittedName>
        <fullName evidence="5">1-phosphatidylinositol-4-phosphate 5-kinase</fullName>
        <ecNumber evidence="5">2.7.1.68</ecNumber>
    </submittedName>
</protein>
<keyword evidence="2 5" id="KW-0808">Transferase</keyword>
<dbReference type="Proteomes" id="UP000002899">
    <property type="component" value="Chromosome III"/>
</dbReference>
<dbReference type="GO" id="GO:0005509">
    <property type="term" value="F:calcium ion binding"/>
    <property type="evidence" value="ECO:0007669"/>
    <property type="project" value="InterPro"/>
</dbReference>
<dbReference type="PROSITE" id="PS51455">
    <property type="entry name" value="PIPK"/>
    <property type="match status" value="1"/>
</dbReference>
<feature type="domain" description="PIPK" evidence="4">
    <location>
        <begin position="286"/>
        <end position="641"/>
    </location>
</feature>
<dbReference type="Gene3D" id="3.30.800.10">
    <property type="entry name" value="Phosphatidylinositol Phosphate Kinase II Beta"/>
    <property type="match status" value="1"/>
</dbReference>
<dbReference type="InterPro" id="IPR018247">
    <property type="entry name" value="EF_Hand_1_Ca_BS"/>
</dbReference>
<evidence type="ECO:0000259" key="4">
    <source>
        <dbReference type="PROSITE" id="PS51455"/>
    </source>
</evidence>
<evidence type="ECO:0000256" key="2">
    <source>
        <dbReference type="PROSITE-ProRule" id="PRU00781"/>
    </source>
</evidence>
<feature type="domain" description="EF-hand" evidence="3">
    <location>
        <begin position="71"/>
        <end position="100"/>
    </location>
</feature>
<evidence type="ECO:0000313" key="5">
    <source>
        <dbReference type="EMBL" id="CTQ41011.1"/>
    </source>
</evidence>
<dbReference type="OMA" id="MNNVFYS"/>
<dbReference type="SUPFAM" id="SSF56104">
    <property type="entry name" value="SAICAR synthase-like"/>
    <property type="match status" value="1"/>
</dbReference>
<dbReference type="InterPro" id="IPR002498">
    <property type="entry name" value="PInositol-4-P-4/5-kinase_core"/>
</dbReference>
<dbReference type="PANTHER" id="PTHR23086:SF8">
    <property type="entry name" value="PHOSPHATIDYLINOSITOL 5-PHOSPHATE 4-KINASE, ISOFORM A"/>
    <property type="match status" value="1"/>
</dbReference>
<accession>A0A0K3ATX6</accession>
<dbReference type="AlphaFoldDB" id="A0A0K3ATX6"/>
<keyword evidence="6" id="KW-1185">Reference proteome</keyword>
<dbReference type="Gene3D" id="1.10.238.10">
    <property type="entry name" value="EF-hand"/>
    <property type="match status" value="1"/>
</dbReference>
<keyword evidence="1" id="KW-0106">Calcium</keyword>
<evidence type="ECO:0000259" key="3">
    <source>
        <dbReference type="PROSITE" id="PS50222"/>
    </source>
</evidence>
<name>A0A0K3ATX6_BABMR</name>
<dbReference type="RefSeq" id="XP_012649022.1">
    <property type="nucleotide sequence ID" value="XM_012793568.1"/>
</dbReference>
<dbReference type="GO" id="GO:0005524">
    <property type="term" value="F:ATP binding"/>
    <property type="evidence" value="ECO:0007669"/>
    <property type="project" value="UniProtKB-UniRule"/>
</dbReference>
<organism evidence="5 6">
    <name type="scientific">Babesia microti (strain RI)</name>
    <dbReference type="NCBI Taxonomy" id="1133968"/>
    <lineage>
        <taxon>Eukaryota</taxon>
        <taxon>Sar</taxon>
        <taxon>Alveolata</taxon>
        <taxon>Apicomplexa</taxon>
        <taxon>Aconoidasida</taxon>
        <taxon>Piroplasmida</taxon>
        <taxon>Babesiidae</taxon>
        <taxon>Babesia</taxon>
    </lineage>
</organism>
<dbReference type="PANTHER" id="PTHR23086">
    <property type="entry name" value="PHOSPHATIDYLINOSITOL-4-PHOSPHATE 5-KINASE"/>
    <property type="match status" value="1"/>
</dbReference>
<dbReference type="GeneID" id="24425053"/>
<dbReference type="OrthoDB" id="2129491at2759"/>
<dbReference type="InterPro" id="IPR027484">
    <property type="entry name" value="PInositol-4-P-5-kinase_N"/>
</dbReference>
<keyword evidence="2" id="KW-0547">Nucleotide-binding</keyword>
<dbReference type="InterPro" id="IPR011992">
    <property type="entry name" value="EF-hand-dom_pair"/>
</dbReference>
<dbReference type="PROSITE" id="PS50222">
    <property type="entry name" value="EF_HAND_2"/>
    <property type="match status" value="1"/>
</dbReference>
<reference evidence="5 6" key="3">
    <citation type="journal article" date="2016" name="Sci. Rep.">
        <title>Genome-wide diversity and gene expression profiling of Babesia microti isolates identify polymorphic genes that mediate host-pathogen interactions.</title>
        <authorList>
            <person name="Silva J.C."/>
            <person name="Cornillot E."/>
            <person name="McCracken C."/>
            <person name="Usmani-Brown S."/>
            <person name="Dwivedi A."/>
            <person name="Ifeonu O.O."/>
            <person name="Crabtree J."/>
            <person name="Gotia H.T."/>
            <person name="Virji A.Z."/>
            <person name="Reynes C."/>
            <person name="Colinge J."/>
            <person name="Kumar V."/>
            <person name="Lawres L."/>
            <person name="Pazzi J.E."/>
            <person name="Pablo J.V."/>
            <person name="Hung C."/>
            <person name="Brancato J."/>
            <person name="Kumari P."/>
            <person name="Orvis J."/>
            <person name="Tretina K."/>
            <person name="Chibucos M."/>
            <person name="Ott S."/>
            <person name="Sadzewicz L."/>
            <person name="Sengamalay N."/>
            <person name="Shetty A.C."/>
            <person name="Su Q."/>
            <person name="Tallon L."/>
            <person name="Fraser C.M."/>
            <person name="Frutos R."/>
            <person name="Molina D.M."/>
            <person name="Krause P.J."/>
            <person name="Ben Mamoun C."/>
        </authorList>
    </citation>
    <scope>NUCLEOTIDE SEQUENCE [LARGE SCALE GENOMIC DNA]</scope>
    <source>
        <strain evidence="5 6">RI</strain>
    </source>
</reference>
<dbReference type="SMART" id="SM00330">
    <property type="entry name" value="PIPKc"/>
    <property type="match status" value="1"/>
</dbReference>
<dbReference type="VEuPathDB" id="PiroplasmaDB:BMR1_03g02060"/>
<dbReference type="Pfam" id="PF01504">
    <property type="entry name" value="PIP5K"/>
    <property type="match status" value="2"/>
</dbReference>
<dbReference type="PROSITE" id="PS00018">
    <property type="entry name" value="EF_HAND_1"/>
    <property type="match status" value="1"/>
</dbReference>
<proteinExistence type="predicted"/>
<keyword evidence="2" id="KW-0418">Kinase</keyword>
<dbReference type="GO" id="GO:0016308">
    <property type="term" value="F:1-phosphatidylinositol-4-phosphate 5-kinase activity"/>
    <property type="evidence" value="ECO:0007669"/>
    <property type="project" value="UniProtKB-EC"/>
</dbReference>
<reference evidence="5 6" key="2">
    <citation type="journal article" date="2013" name="PLoS ONE">
        <title>Whole genome mapping and re-organization of the nuclear and mitochondrial genomes of Babesia microti isolates.</title>
        <authorList>
            <person name="Cornillot E."/>
            <person name="Dassouli A."/>
            <person name="Garg A."/>
            <person name="Pachikara N."/>
            <person name="Randazzo S."/>
            <person name="Depoix D."/>
            <person name="Carcy B."/>
            <person name="Delbecq S."/>
            <person name="Frutos R."/>
            <person name="Silva J.C."/>
            <person name="Sutton R."/>
            <person name="Krause P.J."/>
            <person name="Mamoun C.B."/>
        </authorList>
    </citation>
    <scope>NUCLEOTIDE SEQUENCE [LARGE SCALE GENOMIC DNA]</scope>
    <source>
        <strain evidence="5 6">RI</strain>
    </source>
</reference>
<sequence length="642" mass="75237">MTCCSTGNTWLFRKLPKKIYLQLSSSVDISYSEANHLFNRFKTLSSRGYMCLKQFRDSLGLIGSIELFLPERMFYAFDIDCDGKLSFLDYATSLFTMLRGSESAKLELSYKIINTKCKLHGITLDEFVELVRSIFEAKASLLRETPQTPSYEQIYEIFYQVSSVNSYGDREISKKDYIVAIRTNYKFAALLGVSNQHPLQSYCSVCARTITDNSQTPFYSTQNRHYYNHVNVGHSEFRRTYYGKRIIKQIRSKPIRDFASEVSLPIQKPGNSNEVVNPKCLAVYFGHKRWNHVINTMIGLRLTAKQVYKHERRQIFPADFNEYYTFIINPNDWLQKGPVEEMTEHSVRFTEYAPRVFREVREMAGLTQQEYCESVGPEQLIGNMAMGNLSTMSELVSEGKSGALFYYSPNGRLIIKTINKRCAQYFRKWLVFYYSHYAKNPNMLITKFYGVFSLLSPTTRGKREKLYFIVMNNVFHSNVTIHRRYDLKGSIVGRSLPEDEREDHTIALKDLDILYYNDKIRIGVDRKKKLLAALRIDVNFLRESKFLDYSLLVGFHYRNKSKDHVHWEIDQMSLETWNSIKSEDRSEMYYLGIIDIFTKWGFRKSMEHLMRSIQTFKPGKISCIHPRKYADRFQQFVSSIVI</sequence>
<dbReference type="InterPro" id="IPR027483">
    <property type="entry name" value="PInositol-4-P-4/5-kinase_C_sf"/>
</dbReference>
<dbReference type="EC" id="2.7.1.68" evidence="5"/>